<dbReference type="NCBIfam" id="NF045597">
    <property type="entry name" value="TudS_rel_CD3072"/>
    <property type="match status" value="1"/>
</dbReference>
<dbReference type="RefSeq" id="WP_010694281.1">
    <property type="nucleotide sequence ID" value="NZ_KB442453.1"/>
</dbReference>
<evidence type="ECO:0008006" key="3">
    <source>
        <dbReference type="Google" id="ProtNLM"/>
    </source>
</evidence>
<comment type="caution">
    <text evidence="1">The sequence shown here is derived from an EMBL/GenBank/DDBJ whole genome shotgun (WGS) entry which is preliminary data.</text>
</comment>
<name>M2AQS3_TREDN</name>
<proteinExistence type="predicted"/>
<sequence length="182" mass="21067">MKNIILLSHCLLNPLSQVRSEKERESMEPLLTWLTKNKIGIIQSACPETEVYGLRRWGHVREQFDNINYRKTCRSMINQKLDEVREYINNGYRLLAVVGIDGSPSCGINFSCSSEDWGGEISSIKDFTKIKNINYPHIPGIYMEELKKIFFENSIKTNFIAYNSRDRVSALIKNLESILEKD</sequence>
<gene>
    <name evidence="1" type="ORF">HMPREF9733_00823</name>
</gene>
<dbReference type="EMBL" id="AGDZ01000018">
    <property type="protein sequence ID" value="EMB25691.1"/>
    <property type="molecule type" value="Genomic_DNA"/>
</dbReference>
<dbReference type="Proteomes" id="UP000016183">
    <property type="component" value="Unassembled WGS sequence"/>
</dbReference>
<dbReference type="PATRIC" id="fig|999437.3.peg.834"/>
<dbReference type="HOGENOM" id="CLU_120866_1_0_12"/>
<reference evidence="1 2" key="1">
    <citation type="submission" date="2012-01" db="EMBL/GenBank/DDBJ databases">
        <title>The Genome Sequence of Treponema denticola SP33.</title>
        <authorList>
            <consortium name="The Broad Institute Genome Sequencing Platform"/>
            <person name="Earl A."/>
            <person name="Ward D."/>
            <person name="Feldgarden M."/>
            <person name="Gevers D."/>
            <person name="Blanton J.M."/>
            <person name="Fenno C.J."/>
            <person name="Baranova O.V."/>
            <person name="Mathney J."/>
            <person name="Dewhirst F.E."/>
            <person name="Izard J."/>
            <person name="Young S.K."/>
            <person name="Zeng Q."/>
            <person name="Gargeya S."/>
            <person name="Fitzgerald M."/>
            <person name="Haas B."/>
            <person name="Abouelleil A."/>
            <person name="Alvarado L."/>
            <person name="Arachchi H.M."/>
            <person name="Berlin A."/>
            <person name="Chapman S.B."/>
            <person name="Gearin G."/>
            <person name="Goldberg J."/>
            <person name="Griggs A."/>
            <person name="Gujja S."/>
            <person name="Hansen M."/>
            <person name="Heiman D."/>
            <person name="Howarth C."/>
            <person name="Larimer J."/>
            <person name="Lui A."/>
            <person name="MacDonald P.J.P."/>
            <person name="McCowen C."/>
            <person name="Montmayeur A."/>
            <person name="Murphy C."/>
            <person name="Neiman D."/>
            <person name="Pearson M."/>
            <person name="Priest M."/>
            <person name="Roberts A."/>
            <person name="Saif S."/>
            <person name="Shea T."/>
            <person name="Sisk P."/>
            <person name="Stolte C."/>
            <person name="Sykes S."/>
            <person name="Wortman J."/>
            <person name="Nusbaum C."/>
            <person name="Birren B."/>
        </authorList>
    </citation>
    <scope>NUCLEOTIDE SEQUENCE [LARGE SCALE GENOMIC DNA]</scope>
    <source>
        <strain evidence="1 2">SP33</strain>
    </source>
</reference>
<evidence type="ECO:0000313" key="1">
    <source>
        <dbReference type="EMBL" id="EMB25691.1"/>
    </source>
</evidence>
<accession>M2AQS3</accession>
<organism evidence="1 2">
    <name type="scientific">Treponema denticola SP33</name>
    <dbReference type="NCBI Taxonomy" id="999437"/>
    <lineage>
        <taxon>Bacteria</taxon>
        <taxon>Pseudomonadati</taxon>
        <taxon>Spirochaetota</taxon>
        <taxon>Spirochaetia</taxon>
        <taxon>Spirochaetales</taxon>
        <taxon>Treponemataceae</taxon>
        <taxon>Treponema</taxon>
    </lineage>
</organism>
<protein>
    <recommendedName>
        <fullName evidence="3">DUF523 domain-containing protein</fullName>
    </recommendedName>
</protein>
<dbReference type="AlphaFoldDB" id="M2AQS3"/>
<evidence type="ECO:0000313" key="2">
    <source>
        <dbReference type="Proteomes" id="UP000016183"/>
    </source>
</evidence>
<dbReference type="OrthoDB" id="5420310at2"/>
<dbReference type="InterPro" id="IPR054648">
    <property type="entry name" value="TudS-rel"/>
</dbReference>